<organism evidence="1 2">
    <name type="scientific">Furculomyces boomerangus</name>
    <dbReference type="NCBI Taxonomy" id="61424"/>
    <lineage>
        <taxon>Eukaryota</taxon>
        <taxon>Fungi</taxon>
        <taxon>Fungi incertae sedis</taxon>
        <taxon>Zoopagomycota</taxon>
        <taxon>Kickxellomycotina</taxon>
        <taxon>Harpellomycetes</taxon>
        <taxon>Harpellales</taxon>
        <taxon>Harpellaceae</taxon>
        <taxon>Furculomyces</taxon>
    </lineage>
</organism>
<accession>A0A2T9Z2P7</accession>
<gene>
    <name evidence="1" type="ORF">BB559_001259</name>
</gene>
<evidence type="ECO:0000313" key="2">
    <source>
        <dbReference type="Proteomes" id="UP000245699"/>
    </source>
</evidence>
<proteinExistence type="predicted"/>
<reference evidence="1 2" key="1">
    <citation type="journal article" date="2018" name="MBio">
        <title>Comparative Genomics Reveals the Core Gene Toolbox for the Fungus-Insect Symbiosis.</title>
        <authorList>
            <person name="Wang Y."/>
            <person name="Stata M."/>
            <person name="Wang W."/>
            <person name="Stajich J.E."/>
            <person name="White M.M."/>
            <person name="Moncalvo J.M."/>
        </authorList>
    </citation>
    <scope>NUCLEOTIDE SEQUENCE [LARGE SCALE GENOMIC DNA]</scope>
    <source>
        <strain evidence="1 2">AUS-77-4</strain>
    </source>
</reference>
<dbReference type="EMBL" id="MBFT01000067">
    <property type="protein sequence ID" value="PVU98814.1"/>
    <property type="molecule type" value="Genomic_DNA"/>
</dbReference>
<keyword evidence="2" id="KW-1185">Reference proteome</keyword>
<dbReference type="Proteomes" id="UP000245699">
    <property type="component" value="Unassembled WGS sequence"/>
</dbReference>
<dbReference type="AlphaFoldDB" id="A0A2T9Z2P7"/>
<name>A0A2T9Z2P7_9FUNG</name>
<comment type="caution">
    <text evidence="1">The sequence shown here is derived from an EMBL/GenBank/DDBJ whole genome shotgun (WGS) entry which is preliminary data.</text>
</comment>
<sequence length="95" mass="11083">MEQQELFVKIVESISELLNNTEFYKNAQKYLNGYEFNEVQDMEYRELSDNRRNKWYDSRFGCERPRVQSPVKPKSCGVVAITSASHAEGPGFEPQ</sequence>
<protein>
    <submittedName>
        <fullName evidence="1">Uncharacterized protein</fullName>
    </submittedName>
</protein>
<evidence type="ECO:0000313" key="1">
    <source>
        <dbReference type="EMBL" id="PVU98814.1"/>
    </source>
</evidence>